<dbReference type="AlphaFoldDB" id="A0A937ADW4"/>
<evidence type="ECO:0000313" key="1">
    <source>
        <dbReference type="EMBL" id="MBL0767010.1"/>
    </source>
</evidence>
<evidence type="ECO:0000313" key="2">
    <source>
        <dbReference type="Proteomes" id="UP000642920"/>
    </source>
</evidence>
<dbReference type="CDD" id="cd19608">
    <property type="entry name" value="GH113_mannanase-like"/>
    <property type="match status" value="1"/>
</dbReference>
<name>A0A937ADW4_9BACT</name>
<dbReference type="InterPro" id="IPR017853">
    <property type="entry name" value="GH"/>
</dbReference>
<organism evidence="1 2">
    <name type="scientific">Marivirga atlantica</name>
    <dbReference type="NCBI Taxonomy" id="1548457"/>
    <lineage>
        <taxon>Bacteria</taxon>
        <taxon>Pseudomonadati</taxon>
        <taxon>Bacteroidota</taxon>
        <taxon>Cytophagia</taxon>
        <taxon>Cytophagales</taxon>
        <taxon>Marivirgaceae</taxon>
        <taxon>Marivirga</taxon>
    </lineage>
</organism>
<dbReference type="InterPro" id="IPR055151">
    <property type="entry name" value="GH113"/>
</dbReference>
<comment type="caution">
    <text evidence="1">The sequence shown here is derived from an EMBL/GenBank/DDBJ whole genome shotgun (WGS) entry which is preliminary data.</text>
</comment>
<dbReference type="Proteomes" id="UP000642920">
    <property type="component" value="Unassembled WGS sequence"/>
</dbReference>
<proteinExistence type="predicted"/>
<dbReference type="RefSeq" id="WP_201924219.1">
    <property type="nucleotide sequence ID" value="NZ_JAERQG010000005.1"/>
</dbReference>
<accession>A0A937ADW4</accession>
<sequence>MKFSGRQSLLFLAVIFIASISISGIEYIDRPSKENKIQGFNLVAPRNQFPIDSLLSIKKTGAEWIAVVPYAFCDTETANIQFGNGKQWWGETPDGIEATIQMAHKIGLKVMIKPHLWVRGQGWAGDLDFNSEAEWRHWEQQYLVYINTFAEIAEKNDVEMFCIGTEIRQSTKNRSVYWLDLIKDVKNKYKGKLTYAANWDEYTSIKFWKELDYIGVDAYFPIHAAKSPGVDELKEGWRSSKEALELISTTYKKKILFTEYGYESIDYPTIGHWNVNKDTLDINFQNQANAYQALFEVFNEQDWWAGGFAWKWHLDSRGDQRGTIKTYTPQHKPAMKTIESYFNSQ</sequence>
<dbReference type="Pfam" id="PF22612">
    <property type="entry name" value="GH113"/>
    <property type="match status" value="1"/>
</dbReference>
<dbReference type="EMBL" id="JAERQG010000005">
    <property type="protein sequence ID" value="MBL0767010.1"/>
    <property type="molecule type" value="Genomic_DNA"/>
</dbReference>
<keyword evidence="2" id="KW-1185">Reference proteome</keyword>
<dbReference type="Gene3D" id="3.20.20.80">
    <property type="entry name" value="Glycosidases"/>
    <property type="match status" value="1"/>
</dbReference>
<dbReference type="SUPFAM" id="SSF51445">
    <property type="entry name" value="(Trans)glycosidases"/>
    <property type="match status" value="1"/>
</dbReference>
<reference evidence="1" key="1">
    <citation type="submission" date="2021-01" db="EMBL/GenBank/DDBJ databases">
        <title>Marivirga sp. nov., isolated from intertidal surface sediments.</title>
        <authorList>
            <person name="Zhang M."/>
        </authorList>
    </citation>
    <scope>NUCLEOTIDE SEQUENCE</scope>
    <source>
        <strain evidence="1">SM1354</strain>
    </source>
</reference>
<protein>
    <submittedName>
        <fullName evidence="1">Uncharacterized protein</fullName>
    </submittedName>
</protein>
<gene>
    <name evidence="1" type="ORF">JKP34_17225</name>
</gene>